<dbReference type="EMBL" id="JACIDW010000032">
    <property type="protein sequence ID" value="MBB3967117.1"/>
    <property type="molecule type" value="Genomic_DNA"/>
</dbReference>
<dbReference type="RefSeq" id="WP_183902545.1">
    <property type="nucleotide sequence ID" value="NZ_JACIDW010000032.1"/>
</dbReference>
<reference evidence="1 2" key="1">
    <citation type="submission" date="2020-08" db="EMBL/GenBank/DDBJ databases">
        <title>Genomic Encyclopedia of Type Strains, Phase IV (KMG-IV): sequencing the most valuable type-strain genomes for metagenomic binning, comparative biology and taxonomic classification.</title>
        <authorList>
            <person name="Goeker M."/>
        </authorList>
    </citation>
    <scope>NUCLEOTIDE SEQUENCE [LARGE SCALE GENOMIC DNA]</scope>
    <source>
        <strain evidence="1 2">DSM 26575</strain>
    </source>
</reference>
<dbReference type="Gene3D" id="3.40.50.12580">
    <property type="match status" value="1"/>
</dbReference>
<dbReference type="AlphaFoldDB" id="A0A7W6CYC1"/>
<dbReference type="SUPFAM" id="SSF53756">
    <property type="entry name" value="UDP-Glycosyltransferase/glycogen phosphorylase"/>
    <property type="match status" value="1"/>
</dbReference>
<evidence type="ECO:0000313" key="2">
    <source>
        <dbReference type="Proteomes" id="UP000582090"/>
    </source>
</evidence>
<dbReference type="Proteomes" id="UP000582090">
    <property type="component" value="Unassembled WGS sequence"/>
</dbReference>
<comment type="caution">
    <text evidence="1">The sequence shown here is derived from an EMBL/GenBank/DDBJ whole genome shotgun (WGS) entry which is preliminary data.</text>
</comment>
<dbReference type="Pfam" id="PF04464">
    <property type="entry name" value="Glyphos_transf"/>
    <property type="match status" value="1"/>
</dbReference>
<sequence length="506" mass="57099">MPTTEPSNSSAETLAELASLKAQVEELTQRIDTQGSVQFEIAKLLQTFHSQLTALPQQMSEIVRTAIEVNNHDKVPLTKEVLTKFDSRLGGMGVNLHVLKQVSQLTLRRLGPATPKIRCVFIVQSIPMWDALADVYWAMTQDDRYHPMVVSIDNSQLGRGEFSGEDEVHAGLNALGVPHIRLDMHSFDALDILRNLMPDVVFRQQQWDSPVPHGLRTMEITFARICVVPYGMGVLANPDAKGEDDEAYADNYDQQYHRLAWKIFCETEMTQSYYRSFAHSDPDKFVLSGYPKHNKLMEAKGKGEWPIAEPNGRAFRVIWAPHHSLAVHGEGFGVFHKIYKQMLDWAKSAKEIHFVLKPHPALAFGAEQSGLFRDNSYQRYLDAWSALPNCAIREGTYGELFEASDLMITDGVSFLTEYHLFEKPLIFIDSGVHAAFNALGRLAERAAHRVETFNQLRQVALDYKDGKAWQLVKEREELLKVLLPHAEPASSIILDSIAADIQTSRS</sequence>
<dbReference type="InterPro" id="IPR043148">
    <property type="entry name" value="TagF_C"/>
</dbReference>
<gene>
    <name evidence="1" type="ORF">GGQ67_004812</name>
</gene>
<dbReference type="GO" id="GO:0047355">
    <property type="term" value="F:CDP-glycerol glycerophosphotransferase activity"/>
    <property type="evidence" value="ECO:0007669"/>
    <property type="project" value="InterPro"/>
</dbReference>
<organism evidence="1 2">
    <name type="scientific">Rhizobium metallidurans</name>
    <dbReference type="NCBI Taxonomy" id="1265931"/>
    <lineage>
        <taxon>Bacteria</taxon>
        <taxon>Pseudomonadati</taxon>
        <taxon>Pseudomonadota</taxon>
        <taxon>Alphaproteobacteria</taxon>
        <taxon>Hyphomicrobiales</taxon>
        <taxon>Rhizobiaceae</taxon>
        <taxon>Rhizobium/Agrobacterium group</taxon>
        <taxon>Rhizobium</taxon>
    </lineage>
</organism>
<protein>
    <submittedName>
        <fullName evidence="1">Uncharacterized protein</fullName>
    </submittedName>
</protein>
<name>A0A7W6CYC1_9HYPH</name>
<evidence type="ECO:0000313" key="1">
    <source>
        <dbReference type="EMBL" id="MBB3967117.1"/>
    </source>
</evidence>
<keyword evidence="2" id="KW-1185">Reference proteome</keyword>
<proteinExistence type="predicted"/>
<dbReference type="GO" id="GO:0016020">
    <property type="term" value="C:membrane"/>
    <property type="evidence" value="ECO:0007669"/>
    <property type="project" value="InterPro"/>
</dbReference>
<accession>A0A7W6CYC1</accession>
<dbReference type="InterPro" id="IPR007554">
    <property type="entry name" value="Glycerophosphate_synth"/>
</dbReference>